<evidence type="ECO:0000313" key="2">
    <source>
        <dbReference type="Proteomes" id="UP000500895"/>
    </source>
</evidence>
<organism evidence="1 2">
    <name type="scientific">Bradyrhizobium symbiodeficiens</name>
    <dbReference type="NCBI Taxonomy" id="1404367"/>
    <lineage>
        <taxon>Bacteria</taxon>
        <taxon>Pseudomonadati</taxon>
        <taxon>Pseudomonadota</taxon>
        <taxon>Alphaproteobacteria</taxon>
        <taxon>Hyphomicrobiales</taxon>
        <taxon>Nitrobacteraceae</taxon>
        <taxon>Bradyrhizobium</taxon>
    </lineage>
</organism>
<evidence type="ECO:0000313" key="1">
    <source>
        <dbReference type="EMBL" id="WWE92007.1"/>
    </source>
</evidence>
<name>A0AAJ6MLG3_9BRAD</name>
<dbReference type="EMBL" id="CP050066">
    <property type="protein sequence ID" value="WWE92007.1"/>
    <property type="molecule type" value="Genomic_DNA"/>
</dbReference>
<gene>
    <name evidence="1" type="ORF">HAV00_29615</name>
</gene>
<dbReference type="AlphaFoldDB" id="A0AAJ6MLG3"/>
<proteinExistence type="predicted"/>
<reference evidence="1 2" key="1">
    <citation type="journal article" date="2020" name="Int. J. Syst. Evol. Microbiol.">
        <title>Description and complete genome sequences of Bradyrhizobium symbiodeficiens sp. nov., a non-symbiotic bacterium associated with legumes native to Canada.</title>
        <authorList>
            <person name="Bromfield E.S.P."/>
            <person name="Cloutier S."/>
            <person name="Nguyen H.D.T."/>
        </authorList>
    </citation>
    <scope>NUCLEOTIDE SEQUENCE [LARGE SCALE GENOMIC DNA]</scope>
    <source>
        <strain evidence="1 2">101S1MB</strain>
    </source>
</reference>
<dbReference type="Proteomes" id="UP000500895">
    <property type="component" value="Chromosome"/>
</dbReference>
<protein>
    <submittedName>
        <fullName evidence="1">Uncharacterized protein</fullName>
    </submittedName>
</protein>
<accession>A0AAJ6MLG3</accession>
<sequence length="48" mass="5595">MPANSFREGVEKDLPYIFTDLEFEPMVEARFAAVKQGFDHNRGRPPKR</sequence>
<dbReference type="RefSeq" id="WP_244607586.1">
    <property type="nucleotide sequence ID" value="NZ_CP029427.2"/>
</dbReference>